<evidence type="ECO:0000313" key="2">
    <source>
        <dbReference type="EMBL" id="MBT9293352.1"/>
    </source>
</evidence>
<sequence>MQYRVTTKAGPKVAGRNANPGDVLDLTEPEARYELMAGTIEPHEPPAPATADTAPPAAEPETSEPAVKPASKRR</sequence>
<dbReference type="EMBL" id="JAHHZF010000045">
    <property type="protein sequence ID" value="MBT9293352.1"/>
    <property type="molecule type" value="Genomic_DNA"/>
</dbReference>
<feature type="compositionally biased region" description="Low complexity" evidence="1">
    <location>
        <begin position="49"/>
        <end position="66"/>
    </location>
</feature>
<gene>
    <name evidence="2" type="ORF">KL771_28190</name>
</gene>
<reference evidence="2 3" key="1">
    <citation type="submission" date="2021-06" db="EMBL/GenBank/DDBJ databases">
        <authorList>
            <person name="Grouzdev D.S."/>
            <person name="Koziaeva V."/>
        </authorList>
    </citation>
    <scope>NUCLEOTIDE SEQUENCE [LARGE SCALE GENOMIC DNA]</scope>
    <source>
        <strain evidence="2 3">22</strain>
    </source>
</reference>
<accession>A0A947DC80</accession>
<feature type="region of interest" description="Disordered" evidence="1">
    <location>
        <begin position="1"/>
        <end position="74"/>
    </location>
</feature>
<evidence type="ECO:0000313" key="3">
    <source>
        <dbReference type="Proteomes" id="UP000766595"/>
    </source>
</evidence>
<evidence type="ECO:0000256" key="1">
    <source>
        <dbReference type="SAM" id="MobiDB-lite"/>
    </source>
</evidence>
<name>A0A947DC80_9HYPH</name>
<comment type="caution">
    <text evidence="2">The sequence shown here is derived from an EMBL/GenBank/DDBJ whole genome shotgun (WGS) entry which is preliminary data.</text>
</comment>
<keyword evidence="3" id="KW-1185">Reference proteome</keyword>
<organism evidence="2 3">
    <name type="scientific">Prosthecodimorpha staleyi</name>
    <dbReference type="NCBI Taxonomy" id="2840188"/>
    <lineage>
        <taxon>Bacteria</taxon>
        <taxon>Pseudomonadati</taxon>
        <taxon>Pseudomonadota</taxon>
        <taxon>Alphaproteobacteria</taxon>
        <taxon>Hyphomicrobiales</taxon>
        <taxon>Ancalomicrobiaceae</taxon>
        <taxon>Prosthecodimorpha</taxon>
    </lineage>
</organism>
<dbReference type="RefSeq" id="WP_261971836.1">
    <property type="nucleotide sequence ID" value="NZ_JAHHZF010000045.1"/>
</dbReference>
<dbReference type="Proteomes" id="UP000766595">
    <property type="component" value="Unassembled WGS sequence"/>
</dbReference>
<protein>
    <submittedName>
        <fullName evidence="2">Uncharacterized protein</fullName>
    </submittedName>
</protein>
<dbReference type="AlphaFoldDB" id="A0A947DC80"/>
<proteinExistence type="predicted"/>